<evidence type="ECO:0000256" key="1">
    <source>
        <dbReference type="ARBA" id="ARBA00008861"/>
    </source>
</evidence>
<dbReference type="InterPro" id="IPR039126">
    <property type="entry name" value="GGACT"/>
</dbReference>
<dbReference type="GO" id="GO:0061929">
    <property type="term" value="F:gamma-glutamylaminecyclotransferase activity"/>
    <property type="evidence" value="ECO:0007669"/>
    <property type="project" value="InterPro"/>
</dbReference>
<dbReference type="PANTHER" id="PTHR12510">
    <property type="entry name" value="TROPONIN C-AKIN-1 PROTEIN"/>
    <property type="match status" value="1"/>
</dbReference>
<feature type="active site" description="Proton acceptor" evidence="2">
    <location>
        <position position="102"/>
    </location>
</feature>
<evidence type="ECO:0000256" key="2">
    <source>
        <dbReference type="PIRSR" id="PIRSR639126-1"/>
    </source>
</evidence>
<dbReference type="InterPro" id="IPR013024">
    <property type="entry name" value="GGCT-like"/>
</dbReference>
<evidence type="ECO:0000313" key="5">
    <source>
        <dbReference type="EMBL" id="OTF72836.1"/>
    </source>
</evidence>
<feature type="domain" description="Gamma-glutamylcyclotransferase AIG2-like" evidence="4">
    <location>
        <begin position="24"/>
        <end position="147"/>
    </location>
</feature>
<evidence type="ECO:0000256" key="3">
    <source>
        <dbReference type="RuleBase" id="RU367036"/>
    </source>
</evidence>
<name>A0A1Y3AZK5_EURMA</name>
<keyword evidence="5" id="KW-0808">Transferase</keyword>
<reference evidence="5 6" key="1">
    <citation type="submission" date="2017-03" db="EMBL/GenBank/DDBJ databases">
        <title>Genome Survey of Euroglyphus maynei.</title>
        <authorList>
            <person name="Arlian L.G."/>
            <person name="Morgan M.S."/>
            <person name="Rider S.D."/>
        </authorList>
    </citation>
    <scope>NUCLEOTIDE SEQUENCE [LARGE SCALE GENOMIC DNA]</scope>
    <source>
        <strain evidence="5">Arlian Lab</strain>
        <tissue evidence="5">Whole body</tissue>
    </source>
</reference>
<dbReference type="GO" id="GO:0005829">
    <property type="term" value="C:cytosol"/>
    <property type="evidence" value="ECO:0007669"/>
    <property type="project" value="TreeGrafter"/>
</dbReference>
<dbReference type="AlphaFoldDB" id="A0A1Y3AZK5"/>
<evidence type="ECO:0000259" key="4">
    <source>
        <dbReference type="Pfam" id="PF06094"/>
    </source>
</evidence>
<accession>A0A1Y3AZK5</accession>
<dbReference type="GO" id="GO:0016740">
    <property type="term" value="F:transferase activity"/>
    <property type="evidence" value="ECO:0007669"/>
    <property type="project" value="UniProtKB-KW"/>
</dbReference>
<dbReference type="PANTHER" id="PTHR12510:SF4">
    <property type="entry name" value="GAMMA-GLUTAMYLAMINECYCLOTRANSFERASE"/>
    <property type="match status" value="1"/>
</dbReference>
<dbReference type="CDD" id="cd06661">
    <property type="entry name" value="GGCT_like"/>
    <property type="match status" value="1"/>
</dbReference>
<dbReference type="InterPro" id="IPR036568">
    <property type="entry name" value="GGCT-like_sf"/>
</dbReference>
<organism evidence="5 6">
    <name type="scientific">Euroglyphus maynei</name>
    <name type="common">Mayne's house dust mite</name>
    <dbReference type="NCBI Taxonomy" id="6958"/>
    <lineage>
        <taxon>Eukaryota</taxon>
        <taxon>Metazoa</taxon>
        <taxon>Ecdysozoa</taxon>
        <taxon>Arthropoda</taxon>
        <taxon>Chelicerata</taxon>
        <taxon>Arachnida</taxon>
        <taxon>Acari</taxon>
        <taxon>Acariformes</taxon>
        <taxon>Sarcoptiformes</taxon>
        <taxon>Astigmata</taxon>
        <taxon>Psoroptidia</taxon>
        <taxon>Analgoidea</taxon>
        <taxon>Pyroglyphidae</taxon>
        <taxon>Pyroglyphinae</taxon>
        <taxon>Euroglyphus</taxon>
    </lineage>
</organism>
<evidence type="ECO:0000313" key="6">
    <source>
        <dbReference type="Proteomes" id="UP000194236"/>
    </source>
</evidence>
<keyword evidence="6" id="KW-1185">Reference proteome</keyword>
<dbReference type="SUPFAM" id="SSF110857">
    <property type="entry name" value="Gamma-glutamyl cyclotransferase-like"/>
    <property type="match status" value="1"/>
</dbReference>
<dbReference type="Gene3D" id="3.10.490.10">
    <property type="entry name" value="Gamma-glutamyl cyclotransferase-like"/>
    <property type="match status" value="1"/>
</dbReference>
<dbReference type="InterPro" id="IPR009288">
    <property type="entry name" value="AIG2-like_dom"/>
</dbReference>
<sequence>MTSSMRMMDILRKSLANDRFEHLVFVYGTLKKTQPNHPVLLEGKNGQAKFVCKGQTLNRWPMVIASQYNIPYLLNKSETGHKIQGEIYAVDAEMLKFLDEFEGHPTYYTRRQTPVSTVEHGTIEPWIYFLNEYKPEMLTLPMYADYDSYGQHGLRYVERCDRQGHNANYGHTEKSQFFIDSFSEQTNCMDDI</sequence>
<dbReference type="Proteomes" id="UP000194236">
    <property type="component" value="Unassembled WGS sequence"/>
</dbReference>
<protein>
    <recommendedName>
        <fullName evidence="3">Gamma-glutamylcyclotransferase family protein</fullName>
    </recommendedName>
</protein>
<proteinExistence type="inferred from homology"/>
<comment type="similarity">
    <text evidence="1 3">Belongs to the gamma-glutamylcyclotransferase family.</text>
</comment>
<dbReference type="OrthoDB" id="113620at2759"/>
<comment type="caution">
    <text evidence="5">The sequence shown here is derived from an EMBL/GenBank/DDBJ whole genome shotgun (WGS) entry which is preliminary data.</text>
</comment>
<gene>
    <name evidence="5" type="ORF">BLA29_003583</name>
</gene>
<dbReference type="Pfam" id="PF06094">
    <property type="entry name" value="GGACT"/>
    <property type="match status" value="1"/>
</dbReference>
<dbReference type="EMBL" id="MUJZ01054372">
    <property type="protein sequence ID" value="OTF72836.1"/>
    <property type="molecule type" value="Genomic_DNA"/>
</dbReference>